<protein>
    <recommendedName>
        <fullName evidence="4">DUF1579 domain-containing protein</fullName>
    </recommendedName>
</protein>
<sequence>MPIRFYLTAALASLLLTQPSNAAEPAFLTSLGGKWTGKGSFRVNTKAPAVSVSCSFAAKANSASLTLDGNCQGLVLISRSIGVRLKAEGPRYGGTYIGSRTGPAALSGQRRGDVLSLGIRWAKPVNGDRNAEMRVEKLGQDAMRIVTVDKDATTGKSVITAQVDLKRN</sequence>
<keyword evidence="3" id="KW-1185">Reference proteome</keyword>
<dbReference type="Proteomes" id="UP001201701">
    <property type="component" value="Unassembled WGS sequence"/>
</dbReference>
<feature type="chain" id="PRO_5046545695" description="DUF1579 domain-containing protein" evidence="1">
    <location>
        <begin position="23"/>
        <end position="168"/>
    </location>
</feature>
<accession>A0ABS9Q914</accession>
<organism evidence="2 3">
    <name type="scientific">Mesorhizobium retamae</name>
    <dbReference type="NCBI Taxonomy" id="2912854"/>
    <lineage>
        <taxon>Bacteria</taxon>
        <taxon>Pseudomonadati</taxon>
        <taxon>Pseudomonadota</taxon>
        <taxon>Alphaproteobacteria</taxon>
        <taxon>Hyphomicrobiales</taxon>
        <taxon>Phyllobacteriaceae</taxon>
        <taxon>Mesorhizobium</taxon>
    </lineage>
</organism>
<evidence type="ECO:0008006" key="4">
    <source>
        <dbReference type="Google" id="ProtNLM"/>
    </source>
</evidence>
<proteinExistence type="predicted"/>
<name>A0ABS9Q914_9HYPH</name>
<gene>
    <name evidence="2" type="ORF">L4923_02535</name>
</gene>
<evidence type="ECO:0000256" key="1">
    <source>
        <dbReference type="SAM" id="SignalP"/>
    </source>
</evidence>
<evidence type="ECO:0000313" key="2">
    <source>
        <dbReference type="EMBL" id="MCG7503890.1"/>
    </source>
</evidence>
<reference evidence="2 3" key="1">
    <citation type="submission" date="2022-02" db="EMBL/GenBank/DDBJ databases">
        <title>Draft genome sequence of Mezorhizobium retamae strain IRAMC:0171 isolated from Retama raetam nodules.</title>
        <authorList>
            <person name="Bengaied R."/>
            <person name="Sbissi I."/>
            <person name="Huber K."/>
            <person name="Ghodbane F."/>
            <person name="Nouioui I."/>
            <person name="Tarhouni M."/>
            <person name="Gtari M."/>
        </authorList>
    </citation>
    <scope>NUCLEOTIDE SEQUENCE [LARGE SCALE GENOMIC DNA]</scope>
    <source>
        <strain evidence="2 3">IRAMC:0171</strain>
    </source>
</reference>
<dbReference type="EMBL" id="JAKREW010000001">
    <property type="protein sequence ID" value="MCG7503890.1"/>
    <property type="molecule type" value="Genomic_DNA"/>
</dbReference>
<comment type="caution">
    <text evidence="2">The sequence shown here is derived from an EMBL/GenBank/DDBJ whole genome shotgun (WGS) entry which is preliminary data.</text>
</comment>
<feature type="signal peptide" evidence="1">
    <location>
        <begin position="1"/>
        <end position="22"/>
    </location>
</feature>
<dbReference type="RefSeq" id="WP_239361832.1">
    <property type="nucleotide sequence ID" value="NZ_JAKREW010000001.1"/>
</dbReference>
<evidence type="ECO:0000313" key="3">
    <source>
        <dbReference type="Proteomes" id="UP001201701"/>
    </source>
</evidence>
<keyword evidence="1" id="KW-0732">Signal</keyword>